<protein>
    <submittedName>
        <fullName evidence="1">Uncharacterized protein</fullName>
    </submittedName>
</protein>
<proteinExistence type="predicted"/>
<dbReference type="RefSeq" id="WP_197456463.1">
    <property type="nucleotide sequence ID" value="NZ_CP053675.1"/>
</dbReference>
<organism evidence="1 3">
    <name type="scientific">Ferrovum myxofaciens</name>
    <dbReference type="NCBI Taxonomy" id="416213"/>
    <lineage>
        <taxon>Bacteria</taxon>
        <taxon>Pseudomonadati</taxon>
        <taxon>Pseudomonadota</taxon>
        <taxon>Betaproteobacteria</taxon>
        <taxon>Ferrovales</taxon>
        <taxon>Ferrovaceae</taxon>
        <taxon>Ferrovum</taxon>
    </lineage>
</organism>
<dbReference type="EMBL" id="CP071137">
    <property type="protein sequence ID" value="QWY77589.1"/>
    <property type="molecule type" value="Genomic_DNA"/>
</dbReference>
<name>A0A859ABU8_9PROT</name>
<accession>A0A859ABU8</accession>
<dbReference type="Proteomes" id="UP000683551">
    <property type="component" value="Chromosome"/>
</dbReference>
<dbReference type="PATRIC" id="fig|1789004.3.peg.1751"/>
<dbReference type="Proteomes" id="UP000075653">
    <property type="component" value="Unassembled WGS sequence"/>
</dbReference>
<evidence type="ECO:0000313" key="3">
    <source>
        <dbReference type="Proteomes" id="UP000075653"/>
    </source>
</evidence>
<dbReference type="AlphaFoldDB" id="A0A859ABU8"/>
<gene>
    <name evidence="1" type="ORF">FEMY_17160</name>
    <name evidence="2" type="ORF">JZL65_00430</name>
</gene>
<accession>A0A149VX47</accession>
<evidence type="ECO:0000313" key="1">
    <source>
        <dbReference type="EMBL" id="KXW57782.1"/>
    </source>
</evidence>
<evidence type="ECO:0000313" key="2">
    <source>
        <dbReference type="EMBL" id="QWY77589.1"/>
    </source>
</evidence>
<dbReference type="EMBL" id="LRRD01000038">
    <property type="protein sequence ID" value="KXW57782.1"/>
    <property type="molecule type" value="Genomic_DNA"/>
</dbReference>
<reference evidence="2" key="2">
    <citation type="submission" date="2021-02" db="EMBL/GenBank/DDBJ databases">
        <title>Comparative genomics of Ferrovum myxofaciens strains, predominant extremophile bacteria forming large biofilm stalactites in acid mine ecosystems.</title>
        <authorList>
            <person name="Burkartova K."/>
            <person name="Ridl J."/>
            <person name="Pajer P."/>
            <person name="Falteisek L."/>
        </authorList>
    </citation>
    <scope>NUCLEOTIDE SEQUENCE</scope>
    <source>
        <strain evidence="2">MI1III</strain>
    </source>
</reference>
<reference evidence="1 3" key="1">
    <citation type="submission" date="2016-01" db="EMBL/GenBank/DDBJ databases">
        <title>Genome sequence of the acidophilic iron oxidising Ferrovum strain Z-31.</title>
        <authorList>
            <person name="Poehlein A."/>
            <person name="Ullrich S.R."/>
            <person name="Schloemann M."/>
            <person name="Muehling M."/>
            <person name="Daniel R."/>
        </authorList>
    </citation>
    <scope>NUCLEOTIDE SEQUENCE [LARGE SCALE GENOMIC DNA]</scope>
    <source>
        <strain evidence="1 3">Z-31</strain>
    </source>
</reference>
<sequence length="120" mass="13335">MLDAAMLMSLDEVCTNVLILAEGLEKDEFLSSRLTRAEVKHQILTMTGLAKNISPSICNMMPELDWAGFEVLTVQIGQGGSAENEALWFAITSLIPATLMWLRVYKKDNPTLFSFQPKAL</sequence>
<keyword evidence="3" id="KW-1185">Reference proteome</keyword>
<dbReference type="GeneID" id="301710960"/>